<gene>
    <name evidence="4" type="ORF">ACFQ2V_00520</name>
</gene>
<dbReference type="Proteomes" id="UP001597046">
    <property type="component" value="Unassembled WGS sequence"/>
</dbReference>
<evidence type="ECO:0000256" key="1">
    <source>
        <dbReference type="SAM" id="MobiDB-lite"/>
    </source>
</evidence>
<dbReference type="SUPFAM" id="SSF53187">
    <property type="entry name" value="Zn-dependent exopeptidases"/>
    <property type="match status" value="1"/>
</dbReference>
<reference evidence="5" key="1">
    <citation type="journal article" date="2019" name="Int. J. Syst. Evol. Microbiol.">
        <title>The Global Catalogue of Microorganisms (GCM) 10K type strain sequencing project: providing services to taxonomists for standard genome sequencing and annotation.</title>
        <authorList>
            <consortium name="The Broad Institute Genomics Platform"/>
            <consortium name="The Broad Institute Genome Sequencing Center for Infectious Disease"/>
            <person name="Wu L."/>
            <person name="Ma J."/>
        </authorList>
    </citation>
    <scope>NUCLEOTIDE SEQUENCE [LARGE SCALE GENOMIC DNA]</scope>
    <source>
        <strain evidence="5">CCUG 57508</strain>
    </source>
</reference>
<dbReference type="EMBL" id="JBHTKH010000001">
    <property type="protein sequence ID" value="MFD1052772.1"/>
    <property type="molecule type" value="Genomic_DNA"/>
</dbReference>
<keyword evidence="5" id="KW-1185">Reference proteome</keyword>
<feature type="compositionally biased region" description="Low complexity" evidence="1">
    <location>
        <begin position="36"/>
        <end position="52"/>
    </location>
</feature>
<evidence type="ECO:0000313" key="4">
    <source>
        <dbReference type="EMBL" id="MFD1052772.1"/>
    </source>
</evidence>
<feature type="region of interest" description="Disordered" evidence="1">
    <location>
        <begin position="29"/>
        <end position="74"/>
    </location>
</feature>
<feature type="signal peptide" evidence="2">
    <location>
        <begin position="1"/>
        <end position="20"/>
    </location>
</feature>
<dbReference type="PROSITE" id="PS51257">
    <property type="entry name" value="PROKAR_LIPOPROTEIN"/>
    <property type="match status" value="1"/>
</dbReference>
<dbReference type="Pfam" id="PF04389">
    <property type="entry name" value="Peptidase_M28"/>
    <property type="match status" value="1"/>
</dbReference>
<name>A0ABW3MQ39_9MICO</name>
<comment type="caution">
    <text evidence="4">The sequence shown here is derived from an EMBL/GenBank/DDBJ whole genome shotgun (WGS) entry which is preliminary data.</text>
</comment>
<feature type="chain" id="PRO_5047541180" evidence="2">
    <location>
        <begin position="21"/>
        <end position="338"/>
    </location>
</feature>
<evidence type="ECO:0000313" key="5">
    <source>
        <dbReference type="Proteomes" id="UP001597046"/>
    </source>
</evidence>
<feature type="compositionally biased region" description="Pro residues" evidence="1">
    <location>
        <begin position="53"/>
        <end position="71"/>
    </location>
</feature>
<dbReference type="PANTHER" id="PTHR12147:SF26">
    <property type="entry name" value="PEPTIDASE M28 DOMAIN-CONTAINING PROTEIN"/>
    <property type="match status" value="1"/>
</dbReference>
<evidence type="ECO:0000259" key="3">
    <source>
        <dbReference type="Pfam" id="PF04389"/>
    </source>
</evidence>
<dbReference type="InterPro" id="IPR045175">
    <property type="entry name" value="M28_fam"/>
</dbReference>
<dbReference type="RefSeq" id="WP_386049958.1">
    <property type="nucleotide sequence ID" value="NZ_JBHTKH010000001.1"/>
</dbReference>
<organism evidence="4 5">
    <name type="scientific">Terrabacter terrigena</name>
    <dbReference type="NCBI Taxonomy" id="574718"/>
    <lineage>
        <taxon>Bacteria</taxon>
        <taxon>Bacillati</taxon>
        <taxon>Actinomycetota</taxon>
        <taxon>Actinomycetes</taxon>
        <taxon>Micrococcales</taxon>
        <taxon>Intrasporangiaceae</taxon>
        <taxon>Terrabacter</taxon>
    </lineage>
</organism>
<protein>
    <submittedName>
        <fullName evidence="4">M28 family metallopeptidase</fullName>
    </submittedName>
</protein>
<dbReference type="Gene3D" id="3.40.630.10">
    <property type="entry name" value="Zn peptidases"/>
    <property type="match status" value="1"/>
</dbReference>
<proteinExistence type="predicted"/>
<sequence length="338" mass="33996">MVIRRALTVVLASLSFSAAACTGGSPTLGASAPGVSSPTQTSAGTTSQSASGVPPPSRTAVPVPPTTPPHASPFDVERVLGGVRDLAAMGPRDAASAAGDRAAAYVAARLRAAGYRVTVQPFTVPAGVSWGVPVPAGSTANVVADPPGFDPRRPHVVIGAHLDTVPRSPGAEDNASGLMVLAEVARIVREQPGALPVRFVAFGAEEARGGNGTRYAFGSRHFVTALGGAERTAVGGMLALDRVGVRAAAVPVCSGGRGTPALAEAIRAAATSASVPTRACTNRASDHVSFERVGIPAARLGSVPYAAYHSAGDVPSVVDRRQLARSGAVVLAWLRSLG</sequence>
<evidence type="ECO:0000256" key="2">
    <source>
        <dbReference type="SAM" id="SignalP"/>
    </source>
</evidence>
<dbReference type="InterPro" id="IPR007484">
    <property type="entry name" value="Peptidase_M28"/>
</dbReference>
<accession>A0ABW3MQ39</accession>
<feature type="domain" description="Peptidase M28" evidence="3">
    <location>
        <begin position="141"/>
        <end position="333"/>
    </location>
</feature>
<dbReference type="PANTHER" id="PTHR12147">
    <property type="entry name" value="METALLOPEPTIDASE M28 FAMILY MEMBER"/>
    <property type="match status" value="1"/>
</dbReference>
<keyword evidence="2" id="KW-0732">Signal</keyword>